<dbReference type="AlphaFoldDB" id="A0AAD7S132"/>
<name>A0AAD7S132_9TELE</name>
<sequence>MWSSMKGHSVWTTVTAATQHPLELLSSQRVCLPPSLLAVSLGRTLQTSRCGPRLPRRVPAWPQISLPCRRNNGPALRGRGESARRPAQRSSGKHLSPIAIIGGERGGDVRLPLSRVTAPLHFKPQRHPDCWRRH</sequence>
<feature type="region of interest" description="Disordered" evidence="1">
    <location>
        <begin position="69"/>
        <end position="101"/>
    </location>
</feature>
<dbReference type="EMBL" id="JAINUG010000133">
    <property type="protein sequence ID" value="KAJ8393817.1"/>
    <property type="molecule type" value="Genomic_DNA"/>
</dbReference>
<organism evidence="2 3">
    <name type="scientific">Aldrovandia affinis</name>
    <dbReference type="NCBI Taxonomy" id="143900"/>
    <lineage>
        <taxon>Eukaryota</taxon>
        <taxon>Metazoa</taxon>
        <taxon>Chordata</taxon>
        <taxon>Craniata</taxon>
        <taxon>Vertebrata</taxon>
        <taxon>Euteleostomi</taxon>
        <taxon>Actinopterygii</taxon>
        <taxon>Neopterygii</taxon>
        <taxon>Teleostei</taxon>
        <taxon>Notacanthiformes</taxon>
        <taxon>Halosauridae</taxon>
        <taxon>Aldrovandia</taxon>
    </lineage>
</organism>
<evidence type="ECO:0000256" key="1">
    <source>
        <dbReference type="SAM" id="MobiDB-lite"/>
    </source>
</evidence>
<dbReference type="Proteomes" id="UP001221898">
    <property type="component" value="Unassembled WGS sequence"/>
</dbReference>
<comment type="caution">
    <text evidence="2">The sequence shown here is derived from an EMBL/GenBank/DDBJ whole genome shotgun (WGS) entry which is preliminary data.</text>
</comment>
<accession>A0AAD7S132</accession>
<protein>
    <submittedName>
        <fullName evidence="2">Uncharacterized protein</fullName>
    </submittedName>
</protein>
<proteinExistence type="predicted"/>
<reference evidence="2" key="1">
    <citation type="journal article" date="2023" name="Science">
        <title>Genome structures resolve the early diversification of teleost fishes.</title>
        <authorList>
            <person name="Parey E."/>
            <person name="Louis A."/>
            <person name="Montfort J."/>
            <person name="Bouchez O."/>
            <person name="Roques C."/>
            <person name="Iampietro C."/>
            <person name="Lluch J."/>
            <person name="Castinel A."/>
            <person name="Donnadieu C."/>
            <person name="Desvignes T."/>
            <person name="Floi Bucao C."/>
            <person name="Jouanno E."/>
            <person name="Wen M."/>
            <person name="Mejri S."/>
            <person name="Dirks R."/>
            <person name="Jansen H."/>
            <person name="Henkel C."/>
            <person name="Chen W.J."/>
            <person name="Zahm M."/>
            <person name="Cabau C."/>
            <person name="Klopp C."/>
            <person name="Thompson A.W."/>
            <person name="Robinson-Rechavi M."/>
            <person name="Braasch I."/>
            <person name="Lecointre G."/>
            <person name="Bobe J."/>
            <person name="Postlethwait J.H."/>
            <person name="Berthelot C."/>
            <person name="Roest Crollius H."/>
            <person name="Guiguen Y."/>
        </authorList>
    </citation>
    <scope>NUCLEOTIDE SEQUENCE</scope>
    <source>
        <strain evidence="2">NC1722</strain>
    </source>
</reference>
<gene>
    <name evidence="2" type="ORF">AAFF_G00057320</name>
</gene>
<evidence type="ECO:0000313" key="3">
    <source>
        <dbReference type="Proteomes" id="UP001221898"/>
    </source>
</evidence>
<keyword evidence="3" id="KW-1185">Reference proteome</keyword>
<evidence type="ECO:0000313" key="2">
    <source>
        <dbReference type="EMBL" id="KAJ8393817.1"/>
    </source>
</evidence>